<dbReference type="CDD" id="cd03137">
    <property type="entry name" value="GATase1_AraC_1"/>
    <property type="match status" value="1"/>
</dbReference>
<keyword evidence="8" id="KW-1185">Reference proteome</keyword>
<gene>
    <name evidence="7" type="ORF">ACFSJD_08150</name>
</gene>
<dbReference type="Gene3D" id="1.10.10.60">
    <property type="entry name" value="Homeodomain-like"/>
    <property type="match status" value="1"/>
</dbReference>
<dbReference type="Pfam" id="PF01965">
    <property type="entry name" value="DJ-1_PfpI"/>
    <property type="match status" value="1"/>
</dbReference>
<dbReference type="Gene3D" id="3.40.50.880">
    <property type="match status" value="1"/>
</dbReference>
<dbReference type="InterPro" id="IPR029062">
    <property type="entry name" value="Class_I_gatase-like"/>
</dbReference>
<evidence type="ECO:0000259" key="6">
    <source>
        <dbReference type="PROSITE" id="PS01124"/>
    </source>
</evidence>
<dbReference type="PANTHER" id="PTHR43130:SF3">
    <property type="entry name" value="HTH-TYPE TRANSCRIPTIONAL REGULATOR RV1931C"/>
    <property type="match status" value="1"/>
</dbReference>
<keyword evidence="5" id="KW-1133">Transmembrane helix</keyword>
<feature type="compositionally biased region" description="Basic and acidic residues" evidence="4">
    <location>
        <begin position="318"/>
        <end position="335"/>
    </location>
</feature>
<dbReference type="InterPro" id="IPR018062">
    <property type="entry name" value="HTH_AraC-typ_CS"/>
</dbReference>
<dbReference type="InterPro" id="IPR052158">
    <property type="entry name" value="INH-QAR"/>
</dbReference>
<feature type="region of interest" description="Disordered" evidence="4">
    <location>
        <begin position="316"/>
        <end position="353"/>
    </location>
</feature>
<dbReference type="Pfam" id="PF12833">
    <property type="entry name" value="HTH_18"/>
    <property type="match status" value="1"/>
</dbReference>
<evidence type="ECO:0000256" key="4">
    <source>
        <dbReference type="SAM" id="MobiDB-lite"/>
    </source>
</evidence>
<protein>
    <submittedName>
        <fullName evidence="7">GlxA family transcriptional regulator</fullName>
    </submittedName>
</protein>
<feature type="domain" description="HTH araC/xylS-type" evidence="6">
    <location>
        <begin position="218"/>
        <end position="316"/>
    </location>
</feature>
<dbReference type="InterPro" id="IPR002818">
    <property type="entry name" value="DJ-1/PfpI"/>
</dbReference>
<comment type="caution">
    <text evidence="7">The sequence shown here is derived from an EMBL/GenBank/DDBJ whole genome shotgun (WGS) entry which is preliminary data.</text>
</comment>
<keyword evidence="3" id="KW-0804">Transcription</keyword>
<keyword evidence="2" id="KW-0238">DNA-binding</keyword>
<evidence type="ECO:0000256" key="1">
    <source>
        <dbReference type="ARBA" id="ARBA00023015"/>
    </source>
</evidence>
<organism evidence="7 8">
    <name type="scientific">Pseudonocardia yunnanensis</name>
    <dbReference type="NCBI Taxonomy" id="58107"/>
    <lineage>
        <taxon>Bacteria</taxon>
        <taxon>Bacillati</taxon>
        <taxon>Actinomycetota</taxon>
        <taxon>Actinomycetes</taxon>
        <taxon>Pseudonocardiales</taxon>
        <taxon>Pseudonocardiaceae</taxon>
        <taxon>Pseudonocardia</taxon>
    </lineage>
</organism>
<dbReference type="SMART" id="SM00342">
    <property type="entry name" value="HTH_ARAC"/>
    <property type="match status" value="1"/>
</dbReference>
<dbReference type="SUPFAM" id="SSF46689">
    <property type="entry name" value="Homeodomain-like"/>
    <property type="match status" value="2"/>
</dbReference>
<dbReference type="PROSITE" id="PS00041">
    <property type="entry name" value="HTH_ARAC_FAMILY_1"/>
    <property type="match status" value="1"/>
</dbReference>
<keyword evidence="5" id="KW-0812">Transmembrane</keyword>
<reference evidence="8" key="1">
    <citation type="journal article" date="2019" name="Int. J. Syst. Evol. Microbiol.">
        <title>The Global Catalogue of Microorganisms (GCM) 10K type strain sequencing project: providing services to taxonomists for standard genome sequencing and annotation.</title>
        <authorList>
            <consortium name="The Broad Institute Genomics Platform"/>
            <consortium name="The Broad Institute Genome Sequencing Center for Infectious Disease"/>
            <person name="Wu L."/>
            <person name="Ma J."/>
        </authorList>
    </citation>
    <scope>NUCLEOTIDE SEQUENCE [LARGE SCALE GENOMIC DNA]</scope>
    <source>
        <strain evidence="8">CCM 7043</strain>
    </source>
</reference>
<dbReference type="InterPro" id="IPR009057">
    <property type="entry name" value="Homeodomain-like_sf"/>
</dbReference>
<dbReference type="InterPro" id="IPR018060">
    <property type="entry name" value="HTH_AraC"/>
</dbReference>
<dbReference type="PANTHER" id="PTHR43130">
    <property type="entry name" value="ARAC-FAMILY TRANSCRIPTIONAL REGULATOR"/>
    <property type="match status" value="1"/>
</dbReference>
<feature type="compositionally biased region" description="Basic and acidic residues" evidence="4">
    <location>
        <begin position="342"/>
        <end position="353"/>
    </location>
</feature>
<dbReference type="Proteomes" id="UP001597114">
    <property type="component" value="Unassembled WGS sequence"/>
</dbReference>
<dbReference type="PROSITE" id="PS01124">
    <property type="entry name" value="HTH_ARAC_FAMILY_2"/>
    <property type="match status" value="1"/>
</dbReference>
<evidence type="ECO:0000256" key="5">
    <source>
        <dbReference type="SAM" id="Phobius"/>
    </source>
</evidence>
<evidence type="ECO:0000256" key="2">
    <source>
        <dbReference type="ARBA" id="ARBA00023125"/>
    </source>
</evidence>
<accession>A0ABW4EU43</accession>
<feature type="transmembrane region" description="Helical" evidence="5">
    <location>
        <begin position="102"/>
        <end position="121"/>
    </location>
</feature>
<sequence>MTRDRATIAVVMFDGAPMFEMSVPISVFGVDRTANGAPRFNLLSVHGDPGVLTTTGGIQLKVPNGLEALQHAGIVIVPSWRNSGELPPEPMLRALQEAHDDGALIVGLCMGAFVLAAAGLLDGRRAATHWYHAPVLAAMCPQVTVDPTVLYEDDGDVVTSAGTAAGLDACLHVVRRFWGADAATAIARRMVVPPHRSGGQAQYIRQPIPDISTDDDLGKVMTYALEHLDETLDVESLAARAHLSRRTFDRQFRAATGISPLQWLLHQRILRAQQLLEHTALPVDAIARQVGFSAAVSLRPAFRRVVGVSPQDYRTTFRAKETNHSRPRPTDDHPQDSCCTTDRVEDRAPSTGP</sequence>
<dbReference type="SUPFAM" id="SSF52317">
    <property type="entry name" value="Class I glutamine amidotransferase-like"/>
    <property type="match status" value="1"/>
</dbReference>
<evidence type="ECO:0000313" key="8">
    <source>
        <dbReference type="Proteomes" id="UP001597114"/>
    </source>
</evidence>
<keyword evidence="1" id="KW-0805">Transcription regulation</keyword>
<dbReference type="RefSeq" id="WP_344720958.1">
    <property type="nucleotide sequence ID" value="NZ_BAAAUS010000007.1"/>
</dbReference>
<evidence type="ECO:0000313" key="7">
    <source>
        <dbReference type="EMBL" id="MFD1517454.1"/>
    </source>
</evidence>
<name>A0ABW4EU43_9PSEU</name>
<keyword evidence="5" id="KW-0472">Membrane</keyword>
<evidence type="ECO:0000256" key="3">
    <source>
        <dbReference type="ARBA" id="ARBA00023163"/>
    </source>
</evidence>
<proteinExistence type="predicted"/>
<dbReference type="EMBL" id="JBHUCO010000009">
    <property type="protein sequence ID" value="MFD1517454.1"/>
    <property type="molecule type" value="Genomic_DNA"/>
</dbReference>